<name>A0A6S7GK34_PARCT</name>
<gene>
    <name evidence="3" type="ORF">PACLA_8A081663</name>
</gene>
<reference evidence="3" key="1">
    <citation type="submission" date="2020-04" db="EMBL/GenBank/DDBJ databases">
        <authorList>
            <person name="Alioto T."/>
            <person name="Alioto T."/>
            <person name="Gomez Garrido J."/>
        </authorList>
    </citation>
    <scope>NUCLEOTIDE SEQUENCE</scope>
    <source>
        <strain evidence="3">A484AB</strain>
    </source>
</reference>
<dbReference type="Proteomes" id="UP001152795">
    <property type="component" value="Unassembled WGS sequence"/>
</dbReference>
<evidence type="ECO:0000256" key="1">
    <source>
        <dbReference type="SAM" id="Coils"/>
    </source>
</evidence>
<accession>A0A6S7GK34</accession>
<feature type="compositionally biased region" description="Low complexity" evidence="2">
    <location>
        <begin position="1"/>
        <end position="13"/>
    </location>
</feature>
<protein>
    <submittedName>
        <fullName evidence="3">Uncharacterized protein</fullName>
    </submittedName>
</protein>
<organism evidence="3 4">
    <name type="scientific">Paramuricea clavata</name>
    <name type="common">Red gorgonian</name>
    <name type="synonym">Violescent sea-whip</name>
    <dbReference type="NCBI Taxonomy" id="317549"/>
    <lineage>
        <taxon>Eukaryota</taxon>
        <taxon>Metazoa</taxon>
        <taxon>Cnidaria</taxon>
        <taxon>Anthozoa</taxon>
        <taxon>Octocorallia</taxon>
        <taxon>Malacalcyonacea</taxon>
        <taxon>Plexauridae</taxon>
        <taxon>Paramuricea</taxon>
    </lineage>
</organism>
<sequence length="144" mass="16333">MASGSGECSSKSCSKSRKCSKENSHVGKCDSKRDHTPFWQKSVFFKLKNQQGELSSNLHDIELKKAKIDLAEAKLQEKQDKVSLLVAVAEDKVAAAKCDLEKYITEKEVAEQKVMEEQQKLSTINKQYDKLKTLFECKDQSQTR</sequence>
<evidence type="ECO:0000256" key="2">
    <source>
        <dbReference type="SAM" id="MobiDB-lite"/>
    </source>
</evidence>
<feature type="region of interest" description="Disordered" evidence="2">
    <location>
        <begin position="1"/>
        <end position="34"/>
    </location>
</feature>
<dbReference type="AlphaFoldDB" id="A0A6S7GK34"/>
<keyword evidence="1" id="KW-0175">Coiled coil</keyword>
<dbReference type="EMBL" id="CACRXK020001580">
    <property type="protein sequence ID" value="CAB3989989.1"/>
    <property type="molecule type" value="Genomic_DNA"/>
</dbReference>
<keyword evidence="4" id="KW-1185">Reference proteome</keyword>
<proteinExistence type="predicted"/>
<evidence type="ECO:0000313" key="3">
    <source>
        <dbReference type="EMBL" id="CAB3989989.1"/>
    </source>
</evidence>
<feature type="coiled-coil region" evidence="1">
    <location>
        <begin position="61"/>
        <end position="134"/>
    </location>
</feature>
<comment type="caution">
    <text evidence="3">The sequence shown here is derived from an EMBL/GenBank/DDBJ whole genome shotgun (WGS) entry which is preliminary data.</text>
</comment>
<evidence type="ECO:0000313" key="4">
    <source>
        <dbReference type="Proteomes" id="UP001152795"/>
    </source>
</evidence>
<feature type="compositionally biased region" description="Basic and acidic residues" evidence="2">
    <location>
        <begin position="19"/>
        <end position="34"/>
    </location>
</feature>